<comment type="caution">
    <text evidence="3">The sequence shown here is derived from an EMBL/GenBank/DDBJ whole genome shotgun (WGS) entry which is preliminary data.</text>
</comment>
<dbReference type="PANTHER" id="PTHR35394:SF5">
    <property type="entry name" value="DUF3176 DOMAIN-CONTAINING PROTEIN"/>
    <property type="match status" value="1"/>
</dbReference>
<sequence length="733" mass="81601">MDAMHPHSDTNDAFMLSSIDPQRNAPGSDASNDPTGPESLHTTDTAVGPLDDEPCETRQEELLPLKANPADQTNENNEVIDHSHQNTESLWKECCLLAIAIILSIHQGQPLPNWPDLISINSLVAIFTAIFKASLIMPVAAGEPTSTPPLHARESQSNHRAEQRHWKKNADDFVMSGLGQLKWEWFKNPRTLADVVLFDDASRGPWGSLMLIVKQPLPLKHSYVASIGALITIAALAIDPFSQAMVEYRTCPQILAHETAEIARTNNYSAGSGHYMTSYAEAALDFSMLTALHNGLVDSEETESLINIKCTTGNCTFGDMDHGEFFSSLAMCHSCHDITHEVAPNKSHYQLPSGPAIAREFRGEVLSAMDLDFEDTEAATFFHFETLMLRKTECQFNCRTDSNIEPLAVRCTLTPCVERYRAEVRNGIYREMKSKTPGKELKKCPVNPLSDRRQVAYALVTNSSLVDGVERPCNPLTERVPNSVMLDAKSNAIPGLAEGVVNDPEWKFYPQECVWTFDMTCWYGIKFVLRRLLRDNVMIDVGMTGGPYNSDGPLWLKAMYNQGNGSISTVENVVRGLANSMSAVIRNKPTIGQQALEEIPTTMKKVSGTVEITQTCIYVQWGWIAYPATLLVLQAVFSVMVLAGPRMTRSRSGPRYSAWKSSPLALLFYGLDGDVRRKNTDLRTVDQMDKVAQKVKVQLSHVDDVDKGWRFCESSVETRSGEERENRVVMIFN</sequence>
<evidence type="ECO:0000313" key="3">
    <source>
        <dbReference type="EMBL" id="CAI0643376.1"/>
    </source>
</evidence>
<feature type="compositionally biased region" description="Polar residues" evidence="1">
    <location>
        <begin position="29"/>
        <end position="45"/>
    </location>
</feature>
<name>A0A9W4RLK8_9PEZI</name>
<dbReference type="InterPro" id="IPR021514">
    <property type="entry name" value="DUF3176"/>
</dbReference>
<dbReference type="EMBL" id="CAMGZC010000103">
    <property type="protein sequence ID" value="CAI0643376.1"/>
    <property type="molecule type" value="Genomic_DNA"/>
</dbReference>
<keyword evidence="2" id="KW-0472">Membrane</keyword>
<dbReference type="Proteomes" id="UP001152533">
    <property type="component" value="Unassembled WGS sequence"/>
</dbReference>
<proteinExistence type="predicted"/>
<feature type="region of interest" description="Disordered" evidence="1">
    <location>
        <begin position="1"/>
        <end position="53"/>
    </location>
</feature>
<keyword evidence="2" id="KW-0812">Transmembrane</keyword>
<feature type="transmembrane region" description="Helical" evidence="2">
    <location>
        <begin position="621"/>
        <end position="643"/>
    </location>
</feature>
<dbReference type="Pfam" id="PF11374">
    <property type="entry name" value="DUF3176"/>
    <property type="match status" value="2"/>
</dbReference>
<evidence type="ECO:0000256" key="2">
    <source>
        <dbReference type="SAM" id="Phobius"/>
    </source>
</evidence>
<organism evidence="3 4">
    <name type="scientific">Colletotrichum noveboracense</name>
    <dbReference type="NCBI Taxonomy" id="2664923"/>
    <lineage>
        <taxon>Eukaryota</taxon>
        <taxon>Fungi</taxon>
        <taxon>Dikarya</taxon>
        <taxon>Ascomycota</taxon>
        <taxon>Pezizomycotina</taxon>
        <taxon>Sordariomycetes</taxon>
        <taxon>Hypocreomycetidae</taxon>
        <taxon>Glomerellales</taxon>
        <taxon>Glomerellaceae</taxon>
        <taxon>Colletotrichum</taxon>
        <taxon>Colletotrichum gloeosporioides species complex</taxon>
    </lineage>
</organism>
<reference evidence="3" key="1">
    <citation type="submission" date="2022-08" db="EMBL/GenBank/DDBJ databases">
        <authorList>
            <person name="Giroux E."/>
            <person name="Giroux E."/>
        </authorList>
    </citation>
    <scope>NUCLEOTIDE SEQUENCE</scope>
    <source>
        <strain evidence="3">H1091258</strain>
    </source>
</reference>
<gene>
    <name evidence="3" type="ORF">CGXH109_LOCUS25012</name>
</gene>
<dbReference type="AlphaFoldDB" id="A0A9W4RLK8"/>
<evidence type="ECO:0000256" key="1">
    <source>
        <dbReference type="SAM" id="MobiDB-lite"/>
    </source>
</evidence>
<protein>
    <submittedName>
        <fullName evidence="3">Uncharacterized protein</fullName>
    </submittedName>
</protein>
<evidence type="ECO:0000313" key="4">
    <source>
        <dbReference type="Proteomes" id="UP001152533"/>
    </source>
</evidence>
<keyword evidence="2" id="KW-1133">Transmembrane helix</keyword>
<feature type="compositionally biased region" description="Basic and acidic residues" evidence="1">
    <location>
        <begin position="1"/>
        <end position="10"/>
    </location>
</feature>
<accession>A0A9W4RLK8</accession>
<keyword evidence="4" id="KW-1185">Reference proteome</keyword>
<dbReference type="PANTHER" id="PTHR35394">
    <property type="entry name" value="DUF3176 DOMAIN-CONTAINING PROTEIN"/>
    <property type="match status" value="1"/>
</dbReference>